<dbReference type="InterPro" id="IPR043129">
    <property type="entry name" value="ATPase_NBD"/>
</dbReference>
<evidence type="ECO:0000259" key="1">
    <source>
        <dbReference type="Pfam" id="PF02541"/>
    </source>
</evidence>
<dbReference type="PANTHER" id="PTHR30005:SF13">
    <property type="entry name" value="EXOPOLYPHOSPHATASE 2"/>
    <property type="match status" value="1"/>
</dbReference>
<gene>
    <name evidence="2" type="ORF">ATOP_04100</name>
</gene>
<evidence type="ECO:0000313" key="3">
    <source>
        <dbReference type="Proteomes" id="UP001055025"/>
    </source>
</evidence>
<feature type="domain" description="Ppx/GppA phosphatase N-terminal" evidence="1">
    <location>
        <begin position="23"/>
        <end position="299"/>
    </location>
</feature>
<dbReference type="SUPFAM" id="SSF53067">
    <property type="entry name" value="Actin-like ATPase domain"/>
    <property type="match status" value="2"/>
</dbReference>
<comment type="caution">
    <text evidence="2">The sequence shown here is derived from an EMBL/GenBank/DDBJ whole genome shotgun (WGS) entry which is preliminary data.</text>
</comment>
<dbReference type="InterPro" id="IPR050273">
    <property type="entry name" value="GppA/Ppx_hydrolase"/>
</dbReference>
<reference evidence="2" key="1">
    <citation type="journal article" date="2022" name="Int. J. Syst. Evol. Microbiol.">
        <title>Granulimonas faecalis gen. nov., sp. nov., and Leptogranulimonas caecicola gen. nov., sp. nov., novel lactate-producing Atopobiaceae bacteria isolated from mouse intestines, and an emended description of the family Atopobiaceae.</title>
        <authorList>
            <person name="Morinaga K."/>
            <person name="Kusada H."/>
            <person name="Sakamoto S."/>
            <person name="Murakami T."/>
            <person name="Toyoda A."/>
            <person name="Mori H."/>
            <person name="Meng X.Y."/>
            <person name="Takashino M."/>
            <person name="Murotomi K."/>
            <person name="Tamaki H."/>
        </authorList>
    </citation>
    <scope>NUCLEOTIDE SEQUENCE</scope>
    <source>
        <strain evidence="2">OPF53</strain>
    </source>
</reference>
<dbReference type="Gene3D" id="3.30.420.150">
    <property type="entry name" value="Exopolyphosphatase. Domain 2"/>
    <property type="match status" value="1"/>
</dbReference>
<dbReference type="PANTHER" id="PTHR30005">
    <property type="entry name" value="EXOPOLYPHOSPHATASE"/>
    <property type="match status" value="1"/>
</dbReference>
<proteinExistence type="predicted"/>
<dbReference type="Pfam" id="PF02541">
    <property type="entry name" value="Ppx-GppA"/>
    <property type="match status" value="1"/>
</dbReference>
<dbReference type="AlphaFoldDB" id="A0AAV5AYS1"/>
<dbReference type="GO" id="GO:0016462">
    <property type="term" value="F:pyrophosphatase activity"/>
    <property type="evidence" value="ECO:0007669"/>
    <property type="project" value="TreeGrafter"/>
</dbReference>
<accession>A0AAV5AYS1</accession>
<dbReference type="RefSeq" id="WP_135978092.1">
    <property type="nucleotide sequence ID" value="NZ_BQKC01000001.1"/>
</dbReference>
<dbReference type="Gene3D" id="3.30.420.40">
    <property type="match status" value="1"/>
</dbReference>
<dbReference type="CDD" id="cd24054">
    <property type="entry name" value="ASKHA_NBD_AaPPX-GppA_MtPPX2-like"/>
    <property type="match status" value="1"/>
</dbReference>
<organism evidence="2 3">
    <name type="scientific">Granulimonas faecalis</name>
    <dbReference type="NCBI Taxonomy" id="2894155"/>
    <lineage>
        <taxon>Bacteria</taxon>
        <taxon>Bacillati</taxon>
        <taxon>Actinomycetota</taxon>
        <taxon>Coriobacteriia</taxon>
        <taxon>Coriobacteriales</taxon>
        <taxon>Kribbibacteriaceae</taxon>
        <taxon>Granulimonas</taxon>
    </lineage>
</organism>
<sequence>MSETRRVGVIDIGTVTARVGMADIQDHVVLSIVRESRICNLGEGVDAVGLISPDAIARVLEAVDGFIAFLRDHRCDVVGCFLTSAARDARNADELLDALRARGLAPEVLTGTVEGALAFRGVAQAFDCHSMAVADIGGGSTELTCGGRTDDGLVVDWTHSFDLGARRLTERFLSRNDPPSRDDLVACCCETRMAFEAQMPWMEGALAHPDILIATGGTVTSLSAMGLGLETYDSAVVQGSTLTVEEVDDLGARLAAMTESQRARIPGLQPNRAPVILGGTLLVGELMRASGFRELTVSDFDGLAGACMAVERSLDGTPGPVGFLPATVGLADLVEP</sequence>
<dbReference type="Proteomes" id="UP001055025">
    <property type="component" value="Unassembled WGS sequence"/>
</dbReference>
<evidence type="ECO:0000313" key="2">
    <source>
        <dbReference type="EMBL" id="GJM54755.1"/>
    </source>
</evidence>
<dbReference type="EMBL" id="BQKC01000001">
    <property type="protein sequence ID" value="GJM54755.1"/>
    <property type="molecule type" value="Genomic_DNA"/>
</dbReference>
<keyword evidence="3" id="KW-1185">Reference proteome</keyword>
<name>A0AAV5AYS1_9ACTN</name>
<protein>
    <submittedName>
        <fullName evidence="2">Exopolyphosphatase</fullName>
    </submittedName>
</protein>
<dbReference type="InterPro" id="IPR003695">
    <property type="entry name" value="Ppx_GppA_N"/>
</dbReference>